<dbReference type="eggNOG" id="COG3208">
    <property type="taxonomic scope" value="Bacteria"/>
</dbReference>
<dbReference type="OrthoDB" id="2213423at2"/>
<dbReference type="Pfam" id="PF00975">
    <property type="entry name" value="Thioesterase"/>
    <property type="match status" value="1"/>
</dbReference>
<dbReference type="SUPFAM" id="SSF53474">
    <property type="entry name" value="alpha/beta-Hydrolases"/>
    <property type="match status" value="1"/>
</dbReference>
<gene>
    <name evidence="3" type="ORF">HMPREF9286_1769</name>
</gene>
<sequence length="253" mass="29641">MNLCQKNFEILSKEINENNIIANLFIFPFAGGGVSAFRKWKDEFEDIKLLVAQYPGRENRFSEKAISDINILVDNLFEDMKENFDFRKPYYLFGHSMGTKIVYELALRIKNSDYINPRGIIISGGRAPLYKEPHPIYHLDDDGFIEGLRRYDGTPKEILDNKDLISIFLPTLRADFVIDEDYQDTKFEKLESPILGLMGDKDQEMTLDELIKWQDYTTKEFTYRYIDGKHMFVNTSPESVIKEIKEFIKVNEN</sequence>
<feature type="domain" description="Thioesterase" evidence="2">
    <location>
        <begin position="23"/>
        <end position="246"/>
    </location>
</feature>
<dbReference type="PANTHER" id="PTHR11487:SF0">
    <property type="entry name" value="S-ACYL FATTY ACID SYNTHASE THIOESTERASE, MEDIUM CHAIN"/>
    <property type="match status" value="1"/>
</dbReference>
<organism evidence="3 4">
    <name type="scientific">Peptoniphilus harei ACS-146-V-Sch2b</name>
    <dbReference type="NCBI Taxonomy" id="908338"/>
    <lineage>
        <taxon>Bacteria</taxon>
        <taxon>Bacillati</taxon>
        <taxon>Bacillota</taxon>
        <taxon>Tissierellia</taxon>
        <taxon>Tissierellales</taxon>
        <taxon>Peptoniphilaceae</taxon>
        <taxon>Peptoniphilus</taxon>
    </lineage>
</organism>
<reference evidence="3 4" key="1">
    <citation type="submission" date="2010-10" db="EMBL/GenBank/DDBJ databases">
        <authorList>
            <person name="Durkin A.S."/>
            <person name="Madupu R."/>
            <person name="Torralba M."/>
            <person name="Gillis M."/>
            <person name="Methe B."/>
            <person name="Sutton G."/>
            <person name="Nelson K.E."/>
        </authorList>
    </citation>
    <scope>NUCLEOTIDE SEQUENCE [LARGE SCALE GENOMIC DNA]</scope>
    <source>
        <strain evidence="3 4">ACS-146-V-Sch2b</strain>
    </source>
</reference>
<dbReference type="InterPro" id="IPR001031">
    <property type="entry name" value="Thioesterase"/>
</dbReference>
<dbReference type="Proteomes" id="UP000003705">
    <property type="component" value="Unassembled WGS sequence"/>
</dbReference>
<dbReference type="InterPro" id="IPR029058">
    <property type="entry name" value="AB_hydrolase_fold"/>
</dbReference>
<dbReference type="PANTHER" id="PTHR11487">
    <property type="entry name" value="THIOESTERASE"/>
    <property type="match status" value="1"/>
</dbReference>
<dbReference type="EMBL" id="AENP01000018">
    <property type="protein sequence ID" value="EFR33021.1"/>
    <property type="molecule type" value="Genomic_DNA"/>
</dbReference>
<comment type="similarity">
    <text evidence="1">Belongs to the thioesterase family.</text>
</comment>
<dbReference type="InterPro" id="IPR012223">
    <property type="entry name" value="TEII"/>
</dbReference>
<protein>
    <submittedName>
        <fullName evidence="3">Thioesterase domain protein</fullName>
    </submittedName>
</protein>
<keyword evidence="4" id="KW-1185">Reference proteome</keyword>
<comment type="caution">
    <text evidence="3">The sequence shown here is derived from an EMBL/GenBank/DDBJ whole genome shotgun (WGS) entry which is preliminary data.</text>
</comment>
<evidence type="ECO:0000313" key="3">
    <source>
        <dbReference type="EMBL" id="EFR33021.1"/>
    </source>
</evidence>
<dbReference type="GO" id="GO:0008610">
    <property type="term" value="P:lipid biosynthetic process"/>
    <property type="evidence" value="ECO:0007669"/>
    <property type="project" value="TreeGrafter"/>
</dbReference>
<dbReference type="RefSeq" id="WP_005956692.1">
    <property type="nucleotide sequence ID" value="NZ_AENP01000018.1"/>
</dbReference>
<evidence type="ECO:0000259" key="2">
    <source>
        <dbReference type="Pfam" id="PF00975"/>
    </source>
</evidence>
<proteinExistence type="inferred from homology"/>
<dbReference type="AlphaFoldDB" id="E4KYU4"/>
<name>E4KYU4_9FIRM</name>
<evidence type="ECO:0000313" key="4">
    <source>
        <dbReference type="Proteomes" id="UP000003705"/>
    </source>
</evidence>
<accession>E4KYU4</accession>
<evidence type="ECO:0000256" key="1">
    <source>
        <dbReference type="ARBA" id="ARBA00007169"/>
    </source>
</evidence>
<dbReference type="Gene3D" id="3.40.50.1820">
    <property type="entry name" value="alpha/beta hydrolase"/>
    <property type="match status" value="1"/>
</dbReference>